<comment type="caution">
    <text evidence="6">The sequence shown here is derived from an EMBL/GenBank/DDBJ whole genome shotgun (WGS) entry which is preliminary data.</text>
</comment>
<name>A0ABP4EXC8_9ACTN</name>
<gene>
    <name evidence="6" type="primary">pdhA_1</name>
    <name evidence="6" type="ORF">GCM10009606_15220</name>
</gene>
<dbReference type="InterPro" id="IPR050771">
    <property type="entry name" value="Alpha-ketoacid_DH_E1_comp"/>
</dbReference>
<reference evidence="7" key="1">
    <citation type="journal article" date="2019" name="Int. J. Syst. Evol. Microbiol.">
        <title>The Global Catalogue of Microorganisms (GCM) 10K type strain sequencing project: providing services to taxonomists for standard genome sequencing and annotation.</title>
        <authorList>
            <consortium name="The Broad Institute Genomics Platform"/>
            <consortium name="The Broad Institute Genome Sequencing Center for Infectious Disease"/>
            <person name="Wu L."/>
            <person name="Ma J."/>
        </authorList>
    </citation>
    <scope>NUCLEOTIDE SEQUENCE [LARGE SCALE GENOMIC DNA]</scope>
    <source>
        <strain evidence="7">JCM 11813</strain>
    </source>
</reference>
<dbReference type="PANTHER" id="PTHR43380">
    <property type="entry name" value="2-OXOISOVALERATE DEHYDROGENASE SUBUNIT ALPHA, MITOCHONDRIAL"/>
    <property type="match status" value="1"/>
</dbReference>
<protein>
    <recommendedName>
        <fullName evidence="4">2-oxoisovalerate dehydrogenase subunit alpha</fullName>
        <ecNumber evidence="4">1.2.4.4</ecNumber>
    </recommendedName>
    <alternativeName>
        <fullName evidence="4">Branched-chain alpha-keto acid dehydrogenase E1 component alpha chain</fullName>
    </alternativeName>
</protein>
<dbReference type="Proteomes" id="UP001499979">
    <property type="component" value="Unassembled WGS sequence"/>
</dbReference>
<dbReference type="InterPro" id="IPR029061">
    <property type="entry name" value="THDP-binding"/>
</dbReference>
<evidence type="ECO:0000256" key="2">
    <source>
        <dbReference type="ARBA" id="ARBA00023002"/>
    </source>
</evidence>
<evidence type="ECO:0000256" key="4">
    <source>
        <dbReference type="RuleBase" id="RU365014"/>
    </source>
</evidence>
<dbReference type="CDD" id="cd02000">
    <property type="entry name" value="TPP_E1_PDC_ADC_BCADC"/>
    <property type="match status" value="1"/>
</dbReference>
<evidence type="ECO:0000313" key="6">
    <source>
        <dbReference type="EMBL" id="GAA1135999.1"/>
    </source>
</evidence>
<keyword evidence="2 4" id="KW-0560">Oxidoreductase</keyword>
<dbReference type="EC" id="1.2.4.4" evidence="4"/>
<evidence type="ECO:0000256" key="3">
    <source>
        <dbReference type="ARBA" id="ARBA00023052"/>
    </source>
</evidence>
<feature type="domain" description="Dehydrogenase E1 component" evidence="5">
    <location>
        <begin position="47"/>
        <end position="336"/>
    </location>
</feature>
<comment type="similarity">
    <text evidence="4">Belongs to the BCKDHA family.</text>
</comment>
<keyword evidence="6" id="KW-0670">Pyruvate</keyword>
<keyword evidence="7" id="KW-1185">Reference proteome</keyword>
<dbReference type="Pfam" id="PF00676">
    <property type="entry name" value="E1_dh"/>
    <property type="match status" value="1"/>
</dbReference>
<comment type="catalytic activity">
    <reaction evidence="4">
        <text>N(6)-[(R)-lipoyl]-L-lysyl-[protein] + 3-methyl-2-oxobutanoate + H(+) = N(6)-[(R)-S(8)-2-methylpropanoyldihydrolipoyl]-L-lysyl-[protein] + CO2</text>
        <dbReference type="Rhea" id="RHEA:13457"/>
        <dbReference type="Rhea" id="RHEA-COMP:10474"/>
        <dbReference type="Rhea" id="RHEA-COMP:10497"/>
        <dbReference type="ChEBI" id="CHEBI:11851"/>
        <dbReference type="ChEBI" id="CHEBI:15378"/>
        <dbReference type="ChEBI" id="CHEBI:16526"/>
        <dbReference type="ChEBI" id="CHEBI:83099"/>
        <dbReference type="ChEBI" id="CHEBI:83142"/>
        <dbReference type="EC" id="1.2.4.4"/>
    </reaction>
</comment>
<evidence type="ECO:0000256" key="1">
    <source>
        <dbReference type="ARBA" id="ARBA00001964"/>
    </source>
</evidence>
<sequence length="346" mass="37081">MTQMSTDWAAEWAAGDGEPLRFLGPDGGLVRPDLPRPPDDLLGEALRLMLLSRALDQKCTSLHRQGRLGLYAPVLGQEAAVVGSHLAIDPATDWLVPASREQPAMLRHGWPLDRLLASLLGRIDAARIPDHVRMLPRQQSIASQLPHAAGIAWATAIRGLDGVTLAYCGDGATSEGDFHEACNLAGVMGVPLVLVVINNQYAISTPVSRQTRAIRLAHRARGYGFPGVAVDGDDLFAVHEVTRQAVERARAGGGPTMIEAVTYRMSFHNTSDNPSLYRDPSEEAEAGLRDPVARLVAYATGAGLMTPDAIDVVEAEVRAEVAAALDLALSYPAPGPEEIFRHVFSD</sequence>
<keyword evidence="3 4" id="KW-0786">Thiamine pyrophosphate</keyword>
<dbReference type="InterPro" id="IPR001017">
    <property type="entry name" value="DH_E1"/>
</dbReference>
<accession>A0ABP4EXC8</accession>
<evidence type="ECO:0000259" key="5">
    <source>
        <dbReference type="Pfam" id="PF00676"/>
    </source>
</evidence>
<proteinExistence type="inferred from homology"/>
<comment type="function">
    <text evidence="4">The branched-chain alpha-keto dehydrogenase complex catalyzes the overall conversion of alpha-keto acids to acyl-CoA and CO(2). It contains multiple copies of three enzymatic components: branched-chain alpha-keto acid decarboxylase (E1), lipoamide acyltransferase (E2) and lipoamide dehydrogenase (E3).</text>
</comment>
<dbReference type="PANTHER" id="PTHR43380:SF1">
    <property type="entry name" value="2-OXOISOVALERATE DEHYDROGENASE SUBUNIT ALPHA, MITOCHONDRIAL"/>
    <property type="match status" value="1"/>
</dbReference>
<dbReference type="Gene3D" id="3.40.50.970">
    <property type="match status" value="1"/>
</dbReference>
<organism evidence="6 7">
    <name type="scientific">Nocardioides aquiterrae</name>
    <dbReference type="NCBI Taxonomy" id="203799"/>
    <lineage>
        <taxon>Bacteria</taxon>
        <taxon>Bacillati</taxon>
        <taxon>Actinomycetota</taxon>
        <taxon>Actinomycetes</taxon>
        <taxon>Propionibacteriales</taxon>
        <taxon>Nocardioidaceae</taxon>
        <taxon>Nocardioides</taxon>
    </lineage>
</organism>
<comment type="cofactor">
    <cofactor evidence="1 4">
        <name>thiamine diphosphate</name>
        <dbReference type="ChEBI" id="CHEBI:58937"/>
    </cofactor>
</comment>
<dbReference type="SUPFAM" id="SSF52518">
    <property type="entry name" value="Thiamin diphosphate-binding fold (THDP-binding)"/>
    <property type="match status" value="1"/>
</dbReference>
<evidence type="ECO:0000313" key="7">
    <source>
        <dbReference type="Proteomes" id="UP001499979"/>
    </source>
</evidence>
<dbReference type="EMBL" id="BAAAJE010000006">
    <property type="protein sequence ID" value="GAA1135999.1"/>
    <property type="molecule type" value="Genomic_DNA"/>
</dbReference>